<dbReference type="EMBL" id="BAABAT010000029">
    <property type="protein sequence ID" value="GAA4258048.1"/>
    <property type="molecule type" value="Genomic_DNA"/>
</dbReference>
<comment type="caution">
    <text evidence="1">The sequence shown here is derived from an EMBL/GenBank/DDBJ whole genome shotgun (WGS) entry which is preliminary data.</text>
</comment>
<name>A0ABP8DK46_9ACTN</name>
<evidence type="ECO:0000313" key="2">
    <source>
        <dbReference type="Proteomes" id="UP001500620"/>
    </source>
</evidence>
<evidence type="ECO:0000313" key="1">
    <source>
        <dbReference type="EMBL" id="GAA4258048.1"/>
    </source>
</evidence>
<accession>A0ABP8DK46</accession>
<protein>
    <submittedName>
        <fullName evidence="1">Uncharacterized protein</fullName>
    </submittedName>
</protein>
<proteinExistence type="predicted"/>
<gene>
    <name evidence="1" type="ORF">GCM10022255_077270</name>
</gene>
<reference evidence="2" key="1">
    <citation type="journal article" date="2019" name="Int. J. Syst. Evol. Microbiol.">
        <title>The Global Catalogue of Microorganisms (GCM) 10K type strain sequencing project: providing services to taxonomists for standard genome sequencing and annotation.</title>
        <authorList>
            <consortium name="The Broad Institute Genomics Platform"/>
            <consortium name="The Broad Institute Genome Sequencing Center for Infectious Disease"/>
            <person name="Wu L."/>
            <person name="Ma J."/>
        </authorList>
    </citation>
    <scope>NUCLEOTIDE SEQUENCE [LARGE SCALE GENOMIC DNA]</scope>
    <source>
        <strain evidence="2">JCM 17441</strain>
    </source>
</reference>
<sequence>MGDEISISISGHARVNQVIGKIENRLDALRDAVDDAAESGDLAGDAAAAARARLAEAESARRRPNEQERNEALVRALRGLAETVRSLPELSKDAHKAIDLVQSLQ</sequence>
<dbReference type="RefSeq" id="WP_345134989.1">
    <property type="nucleotide sequence ID" value="NZ_BAABAT010000029.1"/>
</dbReference>
<dbReference type="Proteomes" id="UP001500620">
    <property type="component" value="Unassembled WGS sequence"/>
</dbReference>
<keyword evidence="2" id="KW-1185">Reference proteome</keyword>
<organism evidence="1 2">
    <name type="scientific">Dactylosporangium darangshiense</name>
    <dbReference type="NCBI Taxonomy" id="579108"/>
    <lineage>
        <taxon>Bacteria</taxon>
        <taxon>Bacillati</taxon>
        <taxon>Actinomycetota</taxon>
        <taxon>Actinomycetes</taxon>
        <taxon>Micromonosporales</taxon>
        <taxon>Micromonosporaceae</taxon>
        <taxon>Dactylosporangium</taxon>
    </lineage>
</organism>